<dbReference type="PANTHER" id="PTHR45815">
    <property type="entry name" value="PROTEIN DISULFIDE-ISOMERASE A6"/>
    <property type="match status" value="1"/>
</dbReference>
<dbReference type="AlphaFoldDB" id="A0A0D6EK06"/>
<dbReference type="InterPro" id="IPR013766">
    <property type="entry name" value="Thioredoxin_domain"/>
</dbReference>
<evidence type="ECO:0000313" key="3">
    <source>
        <dbReference type="EMBL" id="CEQ40231.1"/>
    </source>
</evidence>
<dbReference type="PROSITE" id="PS51352">
    <property type="entry name" value="THIOREDOXIN_2"/>
    <property type="match status" value="1"/>
</dbReference>
<dbReference type="PRINTS" id="PR00897">
    <property type="entry name" value="VASOPRSNV1BR"/>
</dbReference>
<gene>
    <name evidence="3" type="primary">SPOSA6832_01831</name>
</gene>
<reference evidence="4" key="1">
    <citation type="submission" date="2015-02" db="EMBL/GenBank/DDBJ databases">
        <authorList>
            <person name="Gon?alves P."/>
        </authorList>
    </citation>
    <scope>NUCLEOTIDE SEQUENCE [LARGE SCALE GENOMIC DNA]</scope>
</reference>
<dbReference type="GO" id="GO:0005000">
    <property type="term" value="F:vasopressin receptor activity"/>
    <property type="evidence" value="ECO:0007669"/>
    <property type="project" value="InterPro"/>
</dbReference>
<name>A0A0D6EK06_SPOSA</name>
<feature type="non-terminal residue" evidence="3">
    <location>
        <position position="1"/>
    </location>
</feature>
<dbReference type="Proteomes" id="UP000243876">
    <property type="component" value="Unassembled WGS sequence"/>
</dbReference>
<dbReference type="GO" id="GO:0015035">
    <property type="term" value="F:protein-disulfide reductase activity"/>
    <property type="evidence" value="ECO:0007669"/>
    <property type="project" value="TreeGrafter"/>
</dbReference>
<dbReference type="InterPro" id="IPR017937">
    <property type="entry name" value="Thioredoxin_CS"/>
</dbReference>
<organism evidence="3 4">
    <name type="scientific">Sporidiobolus salmonicolor</name>
    <name type="common">Yeast-like fungus</name>
    <name type="synonym">Sporobolomyces salmonicolor</name>
    <dbReference type="NCBI Taxonomy" id="5005"/>
    <lineage>
        <taxon>Eukaryota</taxon>
        <taxon>Fungi</taxon>
        <taxon>Dikarya</taxon>
        <taxon>Basidiomycota</taxon>
        <taxon>Pucciniomycotina</taxon>
        <taxon>Microbotryomycetes</taxon>
        <taxon>Sporidiobolales</taxon>
        <taxon>Sporidiobolaceae</taxon>
        <taxon>Sporobolomyces</taxon>
    </lineage>
</organism>
<feature type="chain" id="PRO_5002303367" evidence="1">
    <location>
        <begin position="21"/>
        <end position="370"/>
    </location>
</feature>
<accession>A0A0D6EK06</accession>
<dbReference type="SUPFAM" id="SSF52833">
    <property type="entry name" value="Thioredoxin-like"/>
    <property type="match status" value="1"/>
</dbReference>
<sequence length="370" mass="40504">MQLRISLFLALLAWTTSTHAALFRSPNVKHLTIRSFKKAVQGSEKLTVAAFTAPWCGYCKKLAPDFDKVADSLKGIVNVVNVDCDEEQNKPLCSEMGVQGELPLPLDLLFRILLTAKFGSTRGFPTIKVSLSALAHRANPAADTAAFTAGLPRRFRSVAKCVRFVRLSSITPIDVACICGTDYDGQRTAKDIISYATSSMPTFVKRATTADEVEALRSKARRSLSPSSLSHRPSTDLAHLHRITQAPIKPVSLLFTSAGKVTPLYKALSTDFHRSIEFYAARDTKIGEEAMRAFGVDKTPALLVLSGEGEVKRYDGTSCALFLASVQLFFSRGALNTWQYIGPLKYDKLHDFLKPFAASKGAKAKVHSEL</sequence>
<dbReference type="GO" id="GO:0005788">
    <property type="term" value="C:endoplasmic reticulum lumen"/>
    <property type="evidence" value="ECO:0007669"/>
    <property type="project" value="TreeGrafter"/>
</dbReference>
<dbReference type="Gene3D" id="3.40.30.10">
    <property type="entry name" value="Glutaredoxin"/>
    <property type="match status" value="2"/>
</dbReference>
<proteinExistence type="predicted"/>
<dbReference type="InterPro" id="IPR036249">
    <property type="entry name" value="Thioredoxin-like_sf"/>
</dbReference>
<evidence type="ECO:0000313" key="4">
    <source>
        <dbReference type="Proteomes" id="UP000243876"/>
    </source>
</evidence>
<dbReference type="Pfam" id="PF00085">
    <property type="entry name" value="Thioredoxin"/>
    <property type="match status" value="1"/>
</dbReference>
<evidence type="ECO:0000259" key="2">
    <source>
        <dbReference type="PROSITE" id="PS51352"/>
    </source>
</evidence>
<dbReference type="EMBL" id="CENE01000006">
    <property type="protein sequence ID" value="CEQ40231.1"/>
    <property type="molecule type" value="Genomic_DNA"/>
</dbReference>
<dbReference type="PANTHER" id="PTHR45815:SF3">
    <property type="entry name" value="PROTEIN DISULFIDE-ISOMERASE A6"/>
    <property type="match status" value="1"/>
</dbReference>
<dbReference type="PROSITE" id="PS00194">
    <property type="entry name" value="THIOREDOXIN_1"/>
    <property type="match status" value="1"/>
</dbReference>
<dbReference type="GO" id="GO:0034976">
    <property type="term" value="P:response to endoplasmic reticulum stress"/>
    <property type="evidence" value="ECO:0007669"/>
    <property type="project" value="TreeGrafter"/>
</dbReference>
<evidence type="ECO:0000256" key="1">
    <source>
        <dbReference type="SAM" id="SignalP"/>
    </source>
</evidence>
<dbReference type="GO" id="GO:0016020">
    <property type="term" value="C:membrane"/>
    <property type="evidence" value="ECO:0007669"/>
    <property type="project" value="InterPro"/>
</dbReference>
<dbReference type="OrthoDB" id="427280at2759"/>
<dbReference type="InterPro" id="IPR000628">
    <property type="entry name" value="Vprs_rcpt_V1B"/>
</dbReference>
<keyword evidence="4" id="KW-1185">Reference proteome</keyword>
<feature type="signal peptide" evidence="1">
    <location>
        <begin position="1"/>
        <end position="20"/>
    </location>
</feature>
<protein>
    <submittedName>
        <fullName evidence="3">SPOSA6832_01831-mRNA-1:cds</fullName>
    </submittedName>
</protein>
<feature type="domain" description="Thioredoxin" evidence="2">
    <location>
        <begin position="14"/>
        <end position="143"/>
    </location>
</feature>
<keyword evidence="1" id="KW-0732">Signal</keyword>